<comment type="caution">
    <text evidence="2">The sequence shown here is derived from an EMBL/GenBank/DDBJ whole genome shotgun (WGS) entry which is preliminary data.</text>
</comment>
<proteinExistence type="predicted"/>
<name>A0A4V5PMS5_9BACT</name>
<accession>A0A4V5PMS5</accession>
<evidence type="ECO:0000256" key="1">
    <source>
        <dbReference type="SAM" id="MobiDB-lite"/>
    </source>
</evidence>
<protein>
    <submittedName>
        <fullName evidence="2">Uncharacterized protein</fullName>
    </submittedName>
</protein>
<feature type="region of interest" description="Disordered" evidence="1">
    <location>
        <begin position="206"/>
        <end position="229"/>
    </location>
</feature>
<evidence type="ECO:0000313" key="2">
    <source>
        <dbReference type="EMBL" id="TKD06458.1"/>
    </source>
</evidence>
<dbReference type="EMBL" id="SSMQ01000019">
    <property type="protein sequence ID" value="TKD06458.1"/>
    <property type="molecule type" value="Genomic_DNA"/>
</dbReference>
<reference evidence="2 3" key="1">
    <citation type="submission" date="2019-04" db="EMBL/GenBank/DDBJ databases">
        <authorList>
            <person name="Li Y."/>
            <person name="Wang J."/>
        </authorList>
    </citation>
    <scope>NUCLEOTIDE SEQUENCE [LARGE SCALE GENOMIC DNA]</scope>
    <source>
        <strain evidence="2 3">DSM 14668</strain>
    </source>
</reference>
<sequence>MREGTFKLLDLADCCAEGKSCAGNNPSSPYAAYYLPRAPGQTTPNPDEDAAGLANTYRLRADEAVVWLGETPPSVAYFGFTDYLMARDDGTGTKTRTPVFASLAETLNIGVIGVDGPMDGVKYGRRALIVHTPDATIAERVKKAAIAAGIPASAVNIAPIDSMNTHLGLEETDDTLGVLFRSAIFEDEAAGDAWLNAPPATVYRLTPSTPPAAAEPYAKATPRPKDAMNDENPTYAAAAAELEQAILAAYAGTHDATVETMTEGTPDPYACIAGEKSCAGDNRDTIYPATGPFLWPVNAKDFIIVHGVDHSQTGKATYANASVYALQHLVGVAAVSSKSWKGSAAKYLPNHPLVDKLYAYKIARSCNGEAFCLEVPDAPCPNGIAPGSVAVIAFRAYLEPGTKTAPNPALLVPDGVLRFKTK</sequence>
<organism evidence="2 3">
    <name type="scientific">Polyangium fumosum</name>
    <dbReference type="NCBI Taxonomy" id="889272"/>
    <lineage>
        <taxon>Bacteria</taxon>
        <taxon>Pseudomonadati</taxon>
        <taxon>Myxococcota</taxon>
        <taxon>Polyangia</taxon>
        <taxon>Polyangiales</taxon>
        <taxon>Polyangiaceae</taxon>
        <taxon>Polyangium</taxon>
    </lineage>
</organism>
<evidence type="ECO:0000313" key="3">
    <source>
        <dbReference type="Proteomes" id="UP000309215"/>
    </source>
</evidence>
<dbReference type="AlphaFoldDB" id="A0A4V5PMS5"/>
<keyword evidence="3" id="KW-1185">Reference proteome</keyword>
<gene>
    <name evidence="2" type="ORF">E8A74_19770</name>
</gene>
<dbReference type="Proteomes" id="UP000309215">
    <property type="component" value="Unassembled WGS sequence"/>
</dbReference>
<dbReference type="OrthoDB" id="1865at2"/>